<proteinExistence type="inferred from homology"/>
<comment type="caution">
    <text evidence="6">The sequence shown here is derived from an EMBL/GenBank/DDBJ whole genome shotgun (WGS) entry which is preliminary data.</text>
</comment>
<feature type="compositionally biased region" description="Basic residues" evidence="4">
    <location>
        <begin position="185"/>
        <end position="197"/>
    </location>
</feature>
<dbReference type="Pfam" id="PF01555">
    <property type="entry name" value="N6_N4_Mtase"/>
    <property type="match status" value="1"/>
</dbReference>
<dbReference type="InterPro" id="IPR029063">
    <property type="entry name" value="SAM-dependent_MTases_sf"/>
</dbReference>
<reference evidence="6 7" key="1">
    <citation type="submission" date="2023-04" db="EMBL/GenBank/DDBJ databases">
        <title>The genome sequence of Polyangium sorediatum DSM14670.</title>
        <authorList>
            <person name="Zhang X."/>
        </authorList>
    </citation>
    <scope>NUCLEOTIDE SEQUENCE [LARGE SCALE GENOMIC DNA]</scope>
    <source>
        <strain evidence="6 7">DSM 14670</strain>
    </source>
</reference>
<evidence type="ECO:0000313" key="7">
    <source>
        <dbReference type="Proteomes" id="UP001160301"/>
    </source>
</evidence>
<evidence type="ECO:0000256" key="2">
    <source>
        <dbReference type="ARBA" id="ARBA00022679"/>
    </source>
</evidence>
<protein>
    <recommendedName>
        <fullName evidence="3">Methyltransferase</fullName>
        <ecNumber evidence="3">2.1.1.-</ecNumber>
    </recommendedName>
</protein>
<sequence>MDWIEEVKGAALRVAPREGSIAEVIAGRAEWAITSGDALEFLELLPPACADAVWCDPPYCSGGFFETAKRRARGMLQAETIKRLGWFVNDNMGTTGLVWLLRSVAVRAARALRSSGHFGCFTDHRMIDALKPALESSGLRYSNLLVWDKLTPGLGKGFRAQHEVVLHFVNRSPEYHAGDEGNIHSVRRVPPKKKNHQTPKPPELVARHLRVVAPPGGLVVDPFVGGGGIGVAALRVGARFIGCDVDPGICEDAREALRAEAAALAGSGRSKGARGRLALAHA</sequence>
<dbReference type="InterPro" id="IPR002941">
    <property type="entry name" value="DNA_methylase_N4/N6"/>
</dbReference>
<name>A0ABT6NL67_9BACT</name>
<dbReference type="PRINTS" id="PR00508">
    <property type="entry name" value="S21N4MTFRASE"/>
</dbReference>
<dbReference type="EC" id="2.1.1.-" evidence="3"/>
<keyword evidence="1 6" id="KW-0489">Methyltransferase</keyword>
<dbReference type="InterPro" id="IPR001091">
    <property type="entry name" value="RM_Methyltransferase"/>
</dbReference>
<evidence type="ECO:0000313" key="6">
    <source>
        <dbReference type="EMBL" id="MDI1429048.1"/>
    </source>
</evidence>
<organism evidence="6 7">
    <name type="scientific">Polyangium sorediatum</name>
    <dbReference type="NCBI Taxonomy" id="889274"/>
    <lineage>
        <taxon>Bacteria</taxon>
        <taxon>Pseudomonadati</taxon>
        <taxon>Myxococcota</taxon>
        <taxon>Polyangia</taxon>
        <taxon>Polyangiales</taxon>
        <taxon>Polyangiaceae</taxon>
        <taxon>Polyangium</taxon>
    </lineage>
</organism>
<comment type="similarity">
    <text evidence="3">Belongs to the N(4)/N(6)-methyltransferase family.</text>
</comment>
<accession>A0ABT6NL67</accession>
<evidence type="ECO:0000256" key="4">
    <source>
        <dbReference type="SAM" id="MobiDB-lite"/>
    </source>
</evidence>
<dbReference type="SUPFAM" id="SSF53335">
    <property type="entry name" value="S-adenosyl-L-methionine-dependent methyltransferases"/>
    <property type="match status" value="1"/>
</dbReference>
<dbReference type="GO" id="GO:0032259">
    <property type="term" value="P:methylation"/>
    <property type="evidence" value="ECO:0007669"/>
    <property type="project" value="UniProtKB-KW"/>
</dbReference>
<keyword evidence="7" id="KW-1185">Reference proteome</keyword>
<dbReference type="Proteomes" id="UP001160301">
    <property type="component" value="Unassembled WGS sequence"/>
</dbReference>
<keyword evidence="2 6" id="KW-0808">Transferase</keyword>
<dbReference type="EMBL" id="JARZHI010000003">
    <property type="protein sequence ID" value="MDI1429048.1"/>
    <property type="molecule type" value="Genomic_DNA"/>
</dbReference>
<dbReference type="RefSeq" id="WP_284720137.1">
    <property type="nucleotide sequence ID" value="NZ_JARZHI010000003.1"/>
</dbReference>
<evidence type="ECO:0000259" key="5">
    <source>
        <dbReference type="Pfam" id="PF01555"/>
    </source>
</evidence>
<gene>
    <name evidence="6" type="ORF">QHF89_06065</name>
</gene>
<dbReference type="Gene3D" id="3.40.50.150">
    <property type="entry name" value="Vaccinia Virus protein VP39"/>
    <property type="match status" value="1"/>
</dbReference>
<dbReference type="GO" id="GO:0008168">
    <property type="term" value="F:methyltransferase activity"/>
    <property type="evidence" value="ECO:0007669"/>
    <property type="project" value="UniProtKB-KW"/>
</dbReference>
<evidence type="ECO:0000256" key="3">
    <source>
        <dbReference type="RuleBase" id="RU362026"/>
    </source>
</evidence>
<feature type="region of interest" description="Disordered" evidence="4">
    <location>
        <begin position="177"/>
        <end position="200"/>
    </location>
</feature>
<evidence type="ECO:0000256" key="1">
    <source>
        <dbReference type="ARBA" id="ARBA00022603"/>
    </source>
</evidence>
<feature type="domain" description="DNA methylase N-4/N-6" evidence="5">
    <location>
        <begin position="51"/>
        <end position="254"/>
    </location>
</feature>